<dbReference type="Proteomes" id="UP000195521">
    <property type="component" value="Unassembled WGS sequence"/>
</dbReference>
<comment type="caution">
    <text evidence="2">The sequence shown here is derived from an EMBL/GenBank/DDBJ whole genome shotgun (WGS) entry which is preliminary data.</text>
</comment>
<dbReference type="OMA" id="DAFMNLY"/>
<evidence type="ECO:0000256" key="1">
    <source>
        <dbReference type="SAM" id="MobiDB-lite"/>
    </source>
</evidence>
<keyword evidence="3" id="KW-1185">Reference proteome</keyword>
<dbReference type="AlphaFoldDB" id="A0A1Y1JKG8"/>
<feature type="region of interest" description="Disordered" evidence="1">
    <location>
        <begin position="1"/>
        <end position="41"/>
    </location>
</feature>
<reference evidence="3" key="1">
    <citation type="submission" date="2017-04" db="EMBL/GenBank/DDBJ databases">
        <title>Plasmodium gonderi genome.</title>
        <authorList>
            <person name="Arisue N."/>
            <person name="Honma H."/>
            <person name="Kawai S."/>
            <person name="Tougan T."/>
            <person name="Tanabe K."/>
            <person name="Horii T."/>
        </authorList>
    </citation>
    <scope>NUCLEOTIDE SEQUENCE [LARGE SCALE GENOMIC DNA]</scope>
    <source>
        <strain evidence="3">ATCC 30045</strain>
    </source>
</reference>
<dbReference type="RefSeq" id="XP_028543123.1">
    <property type="nucleotide sequence ID" value="XM_028687322.1"/>
</dbReference>
<dbReference type="GeneID" id="39747249"/>
<evidence type="ECO:0000313" key="2">
    <source>
        <dbReference type="EMBL" id="GAW80534.1"/>
    </source>
</evidence>
<evidence type="ECO:0000313" key="3">
    <source>
        <dbReference type="Proteomes" id="UP000195521"/>
    </source>
</evidence>
<protein>
    <submittedName>
        <fullName evidence="2">Uncharacterized protein</fullName>
    </submittedName>
</protein>
<dbReference type="OrthoDB" id="371165at2759"/>
<gene>
    <name evidence="2" type="ORF">PGO_081000</name>
</gene>
<name>A0A1Y1JKG8_PLAGO</name>
<organism evidence="2 3">
    <name type="scientific">Plasmodium gonderi</name>
    <dbReference type="NCBI Taxonomy" id="77519"/>
    <lineage>
        <taxon>Eukaryota</taxon>
        <taxon>Sar</taxon>
        <taxon>Alveolata</taxon>
        <taxon>Apicomplexa</taxon>
        <taxon>Aconoidasida</taxon>
        <taxon>Haemosporida</taxon>
        <taxon>Plasmodiidae</taxon>
        <taxon>Plasmodium</taxon>
        <taxon>Plasmodium (Plasmodium)</taxon>
    </lineage>
</organism>
<accession>A0A1Y1JKG8</accession>
<sequence>MIEQSREVNVDADEDESGEYGKDVSDKLEESNEGEKVRTSATRKRKNYKELYGGYNEWKNNKIDFSYYINMESTIIELLLDNNLESFQNAGKLLFVVLSGLSKRLLYLKRILNLVNLFFYKGGKKFYHSYMHLKILLFIFKNIRLNCMDARLHIFNLLMSNNNLKQLEKYKYIYTPKGPFFTYVDHLYYHIKDFIILIRNLLIQISVEKQYLEVNQSNKSKEELLNELKSNKKIAMYKETDEEMLIHFFKLFNYEYSKSLEKSLKHLIEQCTRVNLPIHSIYLDIYILYNIKNIVKLLVVIDQLICSLYPYYYFYELKLKLLLFHIYNCQPDLILQAPVPQDVAPDPVALRKEQMGSELQKKDTDLQEVALNTSSCAINQSNAIFLIRNVNVFKPEEGSTLLYDESSVGNANYQLNKNDERELKRLLNLRKKEKEKTNEYLNSLYSSDSNKSDNTDLSEHAVQKKYLGDKQLSDEEDDNEKDLYLDEFMNLYINCTEGMVHSLPSLSELHDIHPLKELNEKIRSKRIQRNIKDIDFPILEDAKMNDIKSVDISVMEHEKDLIEGNELENNLSTKANEEIVNDDINTTKKEQKKEKLSNLPNIENIHKNTYNDITYNKNVVVNVAKSLMHSSNYDPIFIKLFYIYLLPIISFEKRIEIFLTYSYSSYKIMKPLIFIIFYNNYKSTHILSLLTQHFRENTYFFQKYKNTYFNGLSLRNIPKSYFIFSFLLSVFFYDHKVESLLYIFKLFSNYDRDIINDQMHDIKYKKIYKNVVLENDEKYMEQKKSINIILIKFVEIYKEKFGTNLCNYFDFYRIFFVLFASCVNME</sequence>
<proteinExistence type="predicted"/>
<feature type="compositionally biased region" description="Basic and acidic residues" evidence="1">
    <location>
        <begin position="19"/>
        <end position="38"/>
    </location>
</feature>
<dbReference type="EMBL" id="BDQF01000009">
    <property type="protein sequence ID" value="GAW80534.1"/>
    <property type="molecule type" value="Genomic_DNA"/>
</dbReference>